<comment type="caution">
    <text evidence="2">The sequence shown here is derived from an EMBL/GenBank/DDBJ whole genome shotgun (WGS) entry which is preliminary data.</text>
</comment>
<protein>
    <submittedName>
        <fullName evidence="2">Transposase IS200 family protein</fullName>
    </submittedName>
</protein>
<feature type="domain" description="Transposase IS200-like" evidence="1">
    <location>
        <begin position="12"/>
        <end position="143"/>
    </location>
</feature>
<dbReference type="SUPFAM" id="SSF143422">
    <property type="entry name" value="Transposase IS200-like"/>
    <property type="match status" value="1"/>
</dbReference>
<dbReference type="GO" id="GO:0043565">
    <property type="term" value="F:sequence-specific DNA binding"/>
    <property type="evidence" value="ECO:0007669"/>
    <property type="project" value="TreeGrafter"/>
</dbReference>
<evidence type="ECO:0000313" key="2">
    <source>
        <dbReference type="EMBL" id="TWI85075.1"/>
    </source>
</evidence>
<gene>
    <name evidence="2" type="ORF">IQ13_0230</name>
</gene>
<dbReference type="GO" id="GO:0006313">
    <property type="term" value="P:DNA transposition"/>
    <property type="evidence" value="ECO:0007669"/>
    <property type="project" value="InterPro"/>
</dbReference>
<dbReference type="AlphaFoldDB" id="A0A562SUV8"/>
<accession>A0A562SUV8</accession>
<dbReference type="InterPro" id="IPR002686">
    <property type="entry name" value="Transposase_17"/>
</dbReference>
<dbReference type="EMBL" id="VLLE01000002">
    <property type="protein sequence ID" value="TWI85075.1"/>
    <property type="molecule type" value="Genomic_DNA"/>
</dbReference>
<dbReference type="PANTHER" id="PTHR36966">
    <property type="entry name" value="REP-ASSOCIATED TYROSINE TRANSPOSASE"/>
    <property type="match status" value="1"/>
</dbReference>
<sequence length="181" mass="21496">MHLQHARQGQMETALCYFYTDTIQDFKPLLADDECKQICIDSWKYLTERKLITIYGYVIMPNHIHLLWMMNDLNGKESPAGSFAKFTAHRFKQLLTIKDPESLQNYHSKKTDRAFQFWKRDPLAIVISSKKALLQKLDYIHNNPIQEKWNLADLPERYRWSSADFYLTGKNEFGILTHYDE</sequence>
<evidence type="ECO:0000259" key="1">
    <source>
        <dbReference type="SMART" id="SM01321"/>
    </source>
</evidence>
<name>A0A562SUV8_9BACT</name>
<dbReference type="PANTHER" id="PTHR36966:SF1">
    <property type="entry name" value="REP-ASSOCIATED TYROSINE TRANSPOSASE"/>
    <property type="match status" value="1"/>
</dbReference>
<dbReference type="GO" id="GO:0004803">
    <property type="term" value="F:transposase activity"/>
    <property type="evidence" value="ECO:0007669"/>
    <property type="project" value="InterPro"/>
</dbReference>
<dbReference type="SMART" id="SM01321">
    <property type="entry name" value="Y1_Tnp"/>
    <property type="match status" value="1"/>
</dbReference>
<evidence type="ECO:0000313" key="3">
    <source>
        <dbReference type="Proteomes" id="UP000316167"/>
    </source>
</evidence>
<organism evidence="2 3">
    <name type="scientific">Lacibacter cauensis</name>
    <dbReference type="NCBI Taxonomy" id="510947"/>
    <lineage>
        <taxon>Bacteria</taxon>
        <taxon>Pseudomonadati</taxon>
        <taxon>Bacteroidota</taxon>
        <taxon>Chitinophagia</taxon>
        <taxon>Chitinophagales</taxon>
        <taxon>Chitinophagaceae</taxon>
        <taxon>Lacibacter</taxon>
    </lineage>
</organism>
<reference evidence="2 3" key="1">
    <citation type="journal article" date="2015" name="Stand. Genomic Sci.">
        <title>Genomic Encyclopedia of Bacterial and Archaeal Type Strains, Phase III: the genomes of soil and plant-associated and newly described type strains.</title>
        <authorList>
            <person name="Whitman W.B."/>
            <person name="Woyke T."/>
            <person name="Klenk H.P."/>
            <person name="Zhou Y."/>
            <person name="Lilburn T.G."/>
            <person name="Beck B.J."/>
            <person name="De Vos P."/>
            <person name="Vandamme P."/>
            <person name="Eisen J.A."/>
            <person name="Garrity G."/>
            <person name="Hugenholtz P."/>
            <person name="Kyrpides N.C."/>
        </authorList>
    </citation>
    <scope>NUCLEOTIDE SEQUENCE [LARGE SCALE GENOMIC DNA]</scope>
    <source>
        <strain evidence="2 3">CGMCC 1.7271</strain>
    </source>
</reference>
<dbReference type="Proteomes" id="UP000316167">
    <property type="component" value="Unassembled WGS sequence"/>
</dbReference>
<dbReference type="InterPro" id="IPR036515">
    <property type="entry name" value="Transposase_17_sf"/>
</dbReference>
<dbReference type="RefSeq" id="WP_199758144.1">
    <property type="nucleotide sequence ID" value="NZ_VLLE01000002.1"/>
</dbReference>
<dbReference type="Gene3D" id="3.30.70.1290">
    <property type="entry name" value="Transposase IS200-like"/>
    <property type="match status" value="1"/>
</dbReference>
<keyword evidence="3" id="KW-1185">Reference proteome</keyword>
<dbReference type="InterPro" id="IPR052715">
    <property type="entry name" value="RAYT_transposase"/>
</dbReference>
<proteinExistence type="predicted"/>